<dbReference type="GO" id="GO:0051603">
    <property type="term" value="P:proteolysis involved in protein catabolic process"/>
    <property type="evidence" value="ECO:0007669"/>
    <property type="project" value="InterPro"/>
</dbReference>
<dbReference type="Pfam" id="PF00227">
    <property type="entry name" value="Proteasome"/>
    <property type="match status" value="1"/>
</dbReference>
<evidence type="ECO:0000256" key="11">
    <source>
        <dbReference type="ARBA" id="ARBA00048461"/>
    </source>
</evidence>
<organism evidence="13 14">
    <name type="scientific">Malassezia caprae</name>
    <dbReference type="NCBI Taxonomy" id="1381934"/>
    <lineage>
        <taxon>Eukaryota</taxon>
        <taxon>Fungi</taxon>
        <taxon>Dikarya</taxon>
        <taxon>Basidiomycota</taxon>
        <taxon>Ustilaginomycotina</taxon>
        <taxon>Malasseziomycetes</taxon>
        <taxon>Malasseziales</taxon>
        <taxon>Malasseziaceae</taxon>
        <taxon>Malassezia</taxon>
    </lineage>
</organism>
<name>A0AAF0IWF9_9BASI</name>
<evidence type="ECO:0000256" key="9">
    <source>
        <dbReference type="ARBA" id="ARBA00032829"/>
    </source>
</evidence>
<dbReference type="InterPro" id="IPR016295">
    <property type="entry name" value="Proteasome_beta4"/>
</dbReference>
<dbReference type="Gene3D" id="2.120.10.30">
    <property type="entry name" value="TolB, C-terminal domain"/>
    <property type="match status" value="1"/>
</dbReference>
<dbReference type="Gene3D" id="3.60.20.10">
    <property type="entry name" value="Glutamine Phosphoribosylpyrophosphate, subunit 1, domain 1"/>
    <property type="match status" value="1"/>
</dbReference>
<keyword evidence="7" id="KW-0647">Proteasome</keyword>
<dbReference type="InterPro" id="IPR001353">
    <property type="entry name" value="Proteasome_sua/b"/>
</dbReference>
<reference evidence="13" key="1">
    <citation type="submission" date="2023-03" db="EMBL/GenBank/DDBJ databases">
        <title>Mating type loci evolution in Malassezia.</title>
        <authorList>
            <person name="Coelho M.A."/>
        </authorList>
    </citation>
    <scope>NUCLEOTIDE SEQUENCE</scope>
    <source>
        <strain evidence="13">CBS 10434</strain>
    </source>
</reference>
<evidence type="ECO:0000256" key="8">
    <source>
        <dbReference type="ARBA" id="ARBA00023242"/>
    </source>
</evidence>
<protein>
    <recommendedName>
        <fullName evidence="9">Dipeptidyl-peptidase V</fullName>
    </recommendedName>
</protein>
<dbReference type="SUPFAM" id="SSF82171">
    <property type="entry name" value="DPP6 N-terminal domain-like"/>
    <property type="match status" value="1"/>
</dbReference>
<evidence type="ECO:0000256" key="4">
    <source>
        <dbReference type="ARBA" id="ARBA00022670"/>
    </source>
</evidence>
<evidence type="ECO:0000256" key="1">
    <source>
        <dbReference type="ARBA" id="ARBA00004123"/>
    </source>
</evidence>
<dbReference type="GO" id="GO:0005634">
    <property type="term" value="C:nucleus"/>
    <property type="evidence" value="ECO:0007669"/>
    <property type="project" value="UniProtKB-SubCell"/>
</dbReference>
<dbReference type="InterPro" id="IPR029058">
    <property type="entry name" value="AB_hydrolase_fold"/>
</dbReference>
<dbReference type="PROSITE" id="PS51476">
    <property type="entry name" value="PROTEASOME_BETA_2"/>
    <property type="match status" value="1"/>
</dbReference>
<dbReference type="InterPro" id="IPR001375">
    <property type="entry name" value="Peptidase_S9_cat"/>
</dbReference>
<keyword evidence="14" id="KW-1185">Reference proteome</keyword>
<dbReference type="Gene3D" id="3.40.50.1820">
    <property type="entry name" value="alpha/beta hydrolase"/>
    <property type="match status" value="1"/>
</dbReference>
<keyword evidence="4" id="KW-0645">Protease</keyword>
<dbReference type="GO" id="GO:0019774">
    <property type="term" value="C:proteasome core complex, beta-subunit complex"/>
    <property type="evidence" value="ECO:0007669"/>
    <property type="project" value="UniProtKB-ARBA"/>
</dbReference>
<dbReference type="FunFam" id="3.60.20.10:FF:000014">
    <property type="entry name" value="Proteasome subunit beta type-7"/>
    <property type="match status" value="1"/>
</dbReference>
<proteinExistence type="inferred from homology"/>
<dbReference type="Pfam" id="PF00326">
    <property type="entry name" value="Peptidase_S9"/>
    <property type="match status" value="1"/>
</dbReference>
<dbReference type="InterPro" id="IPR029055">
    <property type="entry name" value="Ntn_hydrolases_N"/>
</dbReference>
<dbReference type="SUPFAM" id="SSF53474">
    <property type="entry name" value="alpha/beta-Hydrolases"/>
    <property type="match status" value="1"/>
</dbReference>
<comment type="subcellular location">
    <subcellularLocation>
        <location evidence="1">Nucleus</location>
    </subcellularLocation>
</comment>
<dbReference type="PANTHER" id="PTHR42776">
    <property type="entry name" value="SERINE PEPTIDASE S9 FAMILY MEMBER"/>
    <property type="match status" value="1"/>
</dbReference>
<dbReference type="Proteomes" id="UP001220961">
    <property type="component" value="Chromosome 6"/>
</dbReference>
<dbReference type="GO" id="GO:0004252">
    <property type="term" value="F:serine-type endopeptidase activity"/>
    <property type="evidence" value="ECO:0007669"/>
    <property type="project" value="TreeGrafter"/>
</dbReference>
<sequence>MFAYPGQTWSSQPHVDQVSSTSSVWGLSAPAGRPKDAFDDARQKTQQPIVTGTSVLGLQYNDGVMLATDTLASYGSLARFMDIQRLERVGENVVIGASGDMSDWQNLKHTLTKLIEQEELENDGHVLTPAQVYAYLSRTMYEKRSKLDPLWNALVLGGYDTKSSEPFLGYVDLLGTTYQSTTIATGFGLHLAQPMLRKAVEGRETNLTEEEARSILEECMRVLFYRDARSLNRFQIAKITKDGAHISEPYSSLAVNPAGKEAVVGVAYPSSSSGESDKVLYRVPLARKDAQDDIHPVEKILQGADAALFLDDETLAYVDGQKVCQHPLTGGSTSSCDPIMSVPTAPEHIRFVRTSEDAGTMVFAAMVYDDGDLDKVPEHDASEQAKSWELGMVFDATMVRHWDRWLNPHKRKQLFAVDIRKNSSTQQWSTHGPARNLLHGTRLETPVGPLGGPADFSVSSHWVAFTAKDPDVPPAWHTRQQIYLVPLDGSAPPRRITAREGHGWVGVPVISPREDMVVFLQQDKDGFESDLKVLQTYSLENHTQSEFARDWDVSPDTLTFSPDGKYLYAAVTEDEQRPVYQIEVHGTELKHRQAVVSQSSASSPIPLKDGQLVYFLSSLHSPNDVFLRTENGTTRRLTNFLRWSDAHKDIDMGPEPERFTWKGTDDVEMHGWILKPPSYDEVVREGGRWPLAVLVHGGPEGDWNDGWSVRWNPATFAAAGFVVATLDPSGSTGFGQAMTDRVLEHWGDRILEDVKKGVHHVLQTQEHIDPDRVVAAGASFGGYMINMLQGHNEDKLFKALVTHDGIFNALSMYYSTEETYFAESEFGGVPWEHPELYEKFSPHRFVSRWNTPHLIVHGGKDYRLSPAEGISAFHALQRRHIPSRLLFFPEEGHWVIDPRNSLKWHEVVLAWLQQWSSPDAAAASAPAALVFQ</sequence>
<comment type="catalytic activity">
    <reaction evidence="10">
        <text>a diacylglycerol + H2O = a monoacylglycerol + a fatty acid + H(+)</text>
        <dbReference type="Rhea" id="RHEA:32731"/>
        <dbReference type="ChEBI" id="CHEBI:15377"/>
        <dbReference type="ChEBI" id="CHEBI:15378"/>
        <dbReference type="ChEBI" id="CHEBI:17408"/>
        <dbReference type="ChEBI" id="CHEBI:18035"/>
        <dbReference type="ChEBI" id="CHEBI:28868"/>
    </reaction>
</comment>
<evidence type="ECO:0000256" key="10">
    <source>
        <dbReference type="ARBA" id="ARBA00047591"/>
    </source>
</evidence>
<keyword evidence="3" id="KW-0963">Cytoplasm</keyword>
<evidence type="ECO:0000259" key="12">
    <source>
        <dbReference type="Pfam" id="PF00326"/>
    </source>
</evidence>
<dbReference type="CDD" id="cd03760">
    <property type="entry name" value="proteasome_beta_type_4"/>
    <property type="match status" value="1"/>
</dbReference>
<feature type="domain" description="Peptidase S9 prolyl oligopeptidase catalytic" evidence="12">
    <location>
        <begin position="707"/>
        <end position="916"/>
    </location>
</feature>
<dbReference type="EMBL" id="CP119913">
    <property type="protein sequence ID" value="WFD20601.1"/>
    <property type="molecule type" value="Genomic_DNA"/>
</dbReference>
<evidence type="ECO:0000256" key="6">
    <source>
        <dbReference type="ARBA" id="ARBA00022801"/>
    </source>
</evidence>
<evidence type="ECO:0000256" key="7">
    <source>
        <dbReference type="ARBA" id="ARBA00022942"/>
    </source>
</evidence>
<evidence type="ECO:0000256" key="3">
    <source>
        <dbReference type="ARBA" id="ARBA00022490"/>
    </source>
</evidence>
<gene>
    <name evidence="13" type="ORF">MCAP1_002848</name>
</gene>
<dbReference type="InterPro" id="IPR011042">
    <property type="entry name" value="6-blade_b-propeller_TolB-like"/>
</dbReference>
<dbReference type="InterPro" id="IPR016050">
    <property type="entry name" value="Proteasome_bsu_CS"/>
</dbReference>
<evidence type="ECO:0000256" key="5">
    <source>
        <dbReference type="ARBA" id="ARBA00022729"/>
    </source>
</evidence>
<dbReference type="InterPro" id="IPR023333">
    <property type="entry name" value="Proteasome_suB-type"/>
</dbReference>
<evidence type="ECO:0000313" key="13">
    <source>
        <dbReference type="EMBL" id="WFD20601.1"/>
    </source>
</evidence>
<comment type="similarity">
    <text evidence="2">Belongs to the peptidase S9C family.</text>
</comment>
<dbReference type="SUPFAM" id="SSF56235">
    <property type="entry name" value="N-terminal nucleophile aminohydrolases (Ntn hydrolases)"/>
    <property type="match status" value="1"/>
</dbReference>
<keyword evidence="5" id="KW-0732">Signal</keyword>
<dbReference type="PANTHER" id="PTHR42776:SF13">
    <property type="entry name" value="DIPEPTIDYL-PEPTIDASE 5"/>
    <property type="match status" value="1"/>
</dbReference>
<dbReference type="AlphaFoldDB" id="A0AAF0IWF9"/>
<comment type="catalytic activity">
    <reaction evidence="11">
        <text>a monoacylglycerol + H2O = glycerol + a fatty acid + H(+)</text>
        <dbReference type="Rhea" id="RHEA:15245"/>
        <dbReference type="ChEBI" id="CHEBI:15377"/>
        <dbReference type="ChEBI" id="CHEBI:15378"/>
        <dbReference type="ChEBI" id="CHEBI:17408"/>
        <dbReference type="ChEBI" id="CHEBI:17754"/>
        <dbReference type="ChEBI" id="CHEBI:28868"/>
    </reaction>
</comment>
<keyword evidence="8" id="KW-0539">Nucleus</keyword>
<dbReference type="FunFam" id="3.40.50.1820:FF:000028">
    <property type="entry name" value="S9 family peptidase"/>
    <property type="match status" value="1"/>
</dbReference>
<evidence type="ECO:0000256" key="2">
    <source>
        <dbReference type="ARBA" id="ARBA00010040"/>
    </source>
</evidence>
<dbReference type="PROSITE" id="PS00854">
    <property type="entry name" value="PROTEASOME_BETA_1"/>
    <property type="match status" value="1"/>
</dbReference>
<evidence type="ECO:0000313" key="14">
    <source>
        <dbReference type="Proteomes" id="UP001220961"/>
    </source>
</evidence>
<accession>A0AAF0IWF9</accession>
<keyword evidence="6" id="KW-0378">Hydrolase</keyword>